<dbReference type="Pfam" id="PF13524">
    <property type="entry name" value="Glyco_trans_1_2"/>
    <property type="match status" value="1"/>
</dbReference>
<dbReference type="InterPro" id="IPR050834">
    <property type="entry name" value="Glycosyltransf_2"/>
</dbReference>
<evidence type="ECO:0000259" key="1">
    <source>
        <dbReference type="Pfam" id="PF00535"/>
    </source>
</evidence>
<dbReference type="RefSeq" id="WP_157426561.1">
    <property type="nucleotide sequence ID" value="NZ_BAAANK010000008.1"/>
</dbReference>
<dbReference type="EMBL" id="BAAANK010000008">
    <property type="protein sequence ID" value="GAA1840810.1"/>
    <property type="molecule type" value="Genomic_DNA"/>
</dbReference>
<dbReference type="Proteomes" id="UP001501746">
    <property type="component" value="Unassembled WGS sequence"/>
</dbReference>
<evidence type="ECO:0000313" key="3">
    <source>
        <dbReference type="EMBL" id="GAA1840810.1"/>
    </source>
</evidence>
<sequence>MAPTRLSSVPAEYHQAHILVNSGIFDAELYAVSRPSVDPTPFGCALNFLREGARQGFPLHPLIEAVYLPAPVRDQLFAGVADAVLAHLQSDAALQHAWGPLFDPRNLGQGTSAFEAFMALSGEDVLPVIPGYPDAAPTLDRARSNAIDHARMVARQRDYRLAPIRTDWDETLERDWVDSARALPLPERTDGAPLVSIVMPVWNREAQLLEAVESVLTQTFPDWELIIVDDGSDDGTYAAACDAAARDRRIIAIQVPHGGVCAARNAGLDAARGTYLAFLDSDNNWDPAFLDLACRALADTDAVGVYSALQIVDIDGAIRFRGGQVGFDDLLIENAIDMNCLLTRRAIVEQIGGFDVQLRRWVDYDLVLRLAKLGSFEYLPFRGCYYSNTLAVDRITVKEPLTWRFRVAEKAFIDWPKVEGAVAERAPDRTSVIIAVHENGHRTALLLEDILRTTGDRDIEVIVVDNGAALVAGRLIASQFADHPRVKYHRLARNYGHALAANVGYALSTGSTIVFLDGHSEVRSGWLEPLLEALGSDDAPIAAQPTITGADGTVVTAGYLYSVDQHRPSHFLANHPLQDAERAPSAIAAVTGIAFAIRADLFAEHRGFDALFRGELAAVDLCLRAQQAAPERGFVRARSTVVLHDNPRRADRVSRFENDDRQVFSRRWHGLLPAPDLSAYEAIGLSVVGTSPDVKGESGAAKPIVTRPTTSVIDPVHGEIPSLRWAIKIGAEYTRGGDGWGDVPFADDLALALRARGQDVVIDRHGAFGRSTAYLDDVVLTVRGKQPAQPHAGRINILWVISRPELVTIAEVQGFDRVFAASPLWAEWMQRRSGKRIEVLLQATHPDRFSPTGENIDAEIDLLFVGGPRIHEGGRQVVTDALSAGADLALWGPGWSKVAPAEMVRGEFLPFEQLSSAYRRASLVLNDHMPTMAEWGFVNNRTFDVIATGTPVLSDHVEGLDLFEGAVVSYQTTDELAALLADRDWIPSPEKMQEIAERIRREHSFEARAEVLLATVLGEYKLKSPQC</sequence>
<feature type="domain" description="Glycosyltransferase 2-like" evidence="1">
    <location>
        <begin position="196"/>
        <end position="318"/>
    </location>
</feature>
<keyword evidence="4" id="KW-1185">Reference proteome</keyword>
<dbReference type="InterPro" id="IPR029044">
    <property type="entry name" value="Nucleotide-diphossugar_trans"/>
</dbReference>
<evidence type="ECO:0000313" key="4">
    <source>
        <dbReference type="Proteomes" id="UP001501746"/>
    </source>
</evidence>
<name>A0ABP4Z7N2_9MICO</name>
<reference evidence="4" key="1">
    <citation type="journal article" date="2019" name="Int. J. Syst. Evol. Microbiol.">
        <title>The Global Catalogue of Microorganisms (GCM) 10K type strain sequencing project: providing services to taxonomists for standard genome sequencing and annotation.</title>
        <authorList>
            <consortium name="The Broad Institute Genomics Platform"/>
            <consortium name="The Broad Institute Genome Sequencing Center for Infectious Disease"/>
            <person name="Wu L."/>
            <person name="Ma J."/>
        </authorList>
    </citation>
    <scope>NUCLEOTIDE SEQUENCE [LARGE SCALE GENOMIC DNA]</scope>
    <source>
        <strain evidence="4">JCM 14323</strain>
    </source>
</reference>
<proteinExistence type="predicted"/>
<feature type="domain" description="Glycosyltransferase 2-like" evidence="1">
    <location>
        <begin position="431"/>
        <end position="547"/>
    </location>
</feature>
<dbReference type="Pfam" id="PF00535">
    <property type="entry name" value="Glycos_transf_2"/>
    <property type="match status" value="2"/>
</dbReference>
<dbReference type="InterPro" id="IPR001173">
    <property type="entry name" value="Glyco_trans_2-like"/>
</dbReference>
<feature type="domain" description="Spore protein YkvP/CgeB glycosyl transferase-like" evidence="2">
    <location>
        <begin position="881"/>
        <end position="1014"/>
    </location>
</feature>
<gene>
    <name evidence="3" type="ORF">GCM10009750_28640</name>
</gene>
<evidence type="ECO:0000259" key="2">
    <source>
        <dbReference type="Pfam" id="PF13524"/>
    </source>
</evidence>
<dbReference type="SUPFAM" id="SSF53448">
    <property type="entry name" value="Nucleotide-diphospho-sugar transferases"/>
    <property type="match status" value="2"/>
</dbReference>
<evidence type="ECO:0008006" key="5">
    <source>
        <dbReference type="Google" id="ProtNLM"/>
    </source>
</evidence>
<protein>
    <recommendedName>
        <fullName evidence="5">Glycosyltransferase</fullName>
    </recommendedName>
</protein>
<comment type="caution">
    <text evidence="3">The sequence shown here is derived from an EMBL/GenBank/DDBJ whole genome shotgun (WGS) entry which is preliminary data.</text>
</comment>
<dbReference type="InterPro" id="IPR055259">
    <property type="entry name" value="YkvP/CgeB_Glyco_trans-like"/>
</dbReference>
<dbReference type="Gene3D" id="3.90.550.10">
    <property type="entry name" value="Spore Coat Polysaccharide Biosynthesis Protein SpsA, Chain A"/>
    <property type="match status" value="2"/>
</dbReference>
<dbReference type="PANTHER" id="PTHR43685">
    <property type="entry name" value="GLYCOSYLTRANSFERASE"/>
    <property type="match status" value="1"/>
</dbReference>
<organism evidence="3 4">
    <name type="scientific">Agromyces salentinus</name>
    <dbReference type="NCBI Taxonomy" id="269421"/>
    <lineage>
        <taxon>Bacteria</taxon>
        <taxon>Bacillati</taxon>
        <taxon>Actinomycetota</taxon>
        <taxon>Actinomycetes</taxon>
        <taxon>Micrococcales</taxon>
        <taxon>Microbacteriaceae</taxon>
        <taxon>Agromyces</taxon>
    </lineage>
</organism>
<dbReference type="PANTHER" id="PTHR43685:SF2">
    <property type="entry name" value="GLYCOSYLTRANSFERASE 2-LIKE DOMAIN-CONTAINING PROTEIN"/>
    <property type="match status" value="1"/>
</dbReference>
<accession>A0ABP4Z7N2</accession>